<evidence type="ECO:0000313" key="1">
    <source>
        <dbReference type="EMBL" id="GCD12992.1"/>
    </source>
</evidence>
<keyword evidence="2" id="KW-1185">Reference proteome</keyword>
<evidence type="ECO:0000313" key="2">
    <source>
        <dbReference type="Proteomes" id="UP000287872"/>
    </source>
</evidence>
<proteinExistence type="predicted"/>
<comment type="caution">
    <text evidence="1">The sequence shown here is derived from an EMBL/GenBank/DDBJ whole genome shotgun (WGS) entry which is preliminary data.</text>
</comment>
<accession>A0A401UTV5</accession>
<reference evidence="1 2" key="1">
    <citation type="submission" date="2018-11" db="EMBL/GenBank/DDBJ databases">
        <title>Genome sequencing and assembly of Clostridium tagluense strain A121.</title>
        <authorList>
            <person name="Murakami T."/>
            <person name="Segawa T."/>
            <person name="Shcherbakova V.A."/>
            <person name="Mori H."/>
            <person name="Yoshimura Y."/>
        </authorList>
    </citation>
    <scope>NUCLEOTIDE SEQUENCE [LARGE SCALE GENOMIC DNA]</scope>
    <source>
        <strain evidence="1 2">A121</strain>
    </source>
</reference>
<dbReference type="Proteomes" id="UP000287872">
    <property type="component" value="Unassembled WGS sequence"/>
</dbReference>
<organism evidence="1 2">
    <name type="scientific">Clostridium tagluense</name>
    <dbReference type="NCBI Taxonomy" id="360422"/>
    <lineage>
        <taxon>Bacteria</taxon>
        <taxon>Bacillati</taxon>
        <taxon>Bacillota</taxon>
        <taxon>Clostridia</taxon>
        <taxon>Eubacteriales</taxon>
        <taxon>Clostridiaceae</taxon>
        <taxon>Clostridium</taxon>
    </lineage>
</organism>
<dbReference type="RefSeq" id="WP_185732929.1">
    <property type="nucleotide sequence ID" value="NZ_BHYK01000049.1"/>
</dbReference>
<name>A0A401UTV5_9CLOT</name>
<dbReference type="AlphaFoldDB" id="A0A401UTV5"/>
<protein>
    <submittedName>
        <fullName evidence="1">Uncharacterized protein</fullName>
    </submittedName>
</protein>
<dbReference type="EMBL" id="BHYK01000049">
    <property type="protein sequence ID" value="GCD12992.1"/>
    <property type="molecule type" value="Genomic_DNA"/>
</dbReference>
<gene>
    <name evidence="1" type="ORF">Ctaglu_46150</name>
</gene>
<sequence>MEVERGQYTYEKTEERMINGRMSRITVRANTPSQTALKRYAETMTRVVKEIESRG</sequence>